<comment type="caution">
    <text evidence="5">The sequence shown here is derived from an EMBL/GenBank/DDBJ whole genome shotgun (WGS) entry which is preliminary data.</text>
</comment>
<evidence type="ECO:0000256" key="2">
    <source>
        <dbReference type="ARBA" id="ARBA00022741"/>
    </source>
</evidence>
<dbReference type="FunFam" id="3.30.30.30:FF:000001">
    <property type="entry name" value="heat shock 70 kDa protein-like"/>
    <property type="match status" value="1"/>
</dbReference>
<sequence length="544" mass="60560">RSKMTKAPAVGIDLGTTYSCIGLFQHGKIEIIANDQGHRTTPSCVAFNDTGYLIGDAATNVISMNPVNTIFGVKRLIGRHFFDSVVQSDMRLWPFKVVNDDGRPKLSVEFNGKAKTFFPEEISSMVLRKMRDTAEAYLEAAVSDVVITVPAYFNDSQRQATKDAGTIAKLNVLRIINEPTAAAIAYVLDKKVEGHRNILVFDLGGGTFDVSIITTKDGVFEVKSTLGDTHLGGEDFDNCMMNHLLQEFEQKYKKVPFNKRALSRLRNICERTKLTLSTSTQASIEVNSLYENIDFCTYITRAKFDMLCDDLFKRTLETVKDSLEYAKMDKSAIDDIVLVGGSTRIPKVQKLLQDFFDGKELNKSINPDEAVAYGAAVQAAICSDDKFEAFQNFVLFEVAPLSMGIAVVGDVMAPLIEKNTAIPTKKTQVFTTHFDYQTCILIRVFEGERTMVADNHLLGKFEMTIPPALKLVPKIEVTFDIDANGILNVSAVDRSTGIENCITISNEKGRLSTEEIVKMVQEADKFKAEDELKMKQIKQIHQVI</sequence>
<protein>
    <submittedName>
        <fullName evidence="5">Uncharacterized protein</fullName>
    </submittedName>
</protein>
<dbReference type="PRINTS" id="PR00301">
    <property type="entry name" value="HEATSHOCK70"/>
</dbReference>
<evidence type="ECO:0000313" key="5">
    <source>
        <dbReference type="EMBL" id="CAL4086106.1"/>
    </source>
</evidence>
<dbReference type="PROSITE" id="PS00297">
    <property type="entry name" value="HSP70_1"/>
    <property type="match status" value="1"/>
</dbReference>
<dbReference type="GO" id="GO:0006950">
    <property type="term" value="P:response to stress"/>
    <property type="evidence" value="ECO:0007669"/>
    <property type="project" value="UniProtKB-ARBA"/>
</dbReference>
<dbReference type="Pfam" id="PF00012">
    <property type="entry name" value="HSP70"/>
    <property type="match status" value="1"/>
</dbReference>
<dbReference type="Gene3D" id="3.30.420.40">
    <property type="match status" value="2"/>
</dbReference>
<dbReference type="FunFam" id="3.90.640.10:FF:000002">
    <property type="entry name" value="Heat shock 70 kDa"/>
    <property type="match status" value="1"/>
</dbReference>
<dbReference type="PROSITE" id="PS01036">
    <property type="entry name" value="HSP70_3"/>
    <property type="match status" value="1"/>
</dbReference>
<dbReference type="Gene3D" id="3.90.640.10">
    <property type="entry name" value="Actin, Chain A, domain 4"/>
    <property type="match status" value="1"/>
</dbReference>
<dbReference type="InterPro" id="IPR029047">
    <property type="entry name" value="HSP70_peptide-bd_sf"/>
</dbReference>
<dbReference type="Gene3D" id="2.60.34.10">
    <property type="entry name" value="Substrate Binding Domain Of DNAk, Chain A, domain 1"/>
    <property type="match status" value="1"/>
</dbReference>
<comment type="similarity">
    <text evidence="1 4">Belongs to the heat shock protein 70 family.</text>
</comment>
<keyword evidence="2 4" id="KW-0547">Nucleotide-binding</keyword>
<dbReference type="PANTHER" id="PTHR19375">
    <property type="entry name" value="HEAT SHOCK PROTEIN 70KDA"/>
    <property type="match status" value="1"/>
</dbReference>
<dbReference type="SUPFAM" id="SSF53067">
    <property type="entry name" value="Actin-like ATPase domain"/>
    <property type="match status" value="2"/>
</dbReference>
<keyword evidence="3 4" id="KW-0067">ATP-binding</keyword>
<evidence type="ECO:0000256" key="3">
    <source>
        <dbReference type="ARBA" id="ARBA00022840"/>
    </source>
</evidence>
<dbReference type="EMBL" id="CAXKWB010007214">
    <property type="protein sequence ID" value="CAL4086106.1"/>
    <property type="molecule type" value="Genomic_DNA"/>
</dbReference>
<dbReference type="GO" id="GO:0005524">
    <property type="term" value="F:ATP binding"/>
    <property type="evidence" value="ECO:0007669"/>
    <property type="project" value="UniProtKB-KW"/>
</dbReference>
<dbReference type="Gene3D" id="3.30.30.30">
    <property type="match status" value="1"/>
</dbReference>
<dbReference type="InterPro" id="IPR043129">
    <property type="entry name" value="ATPase_NBD"/>
</dbReference>
<dbReference type="FunFam" id="2.60.34.10:FF:000002">
    <property type="entry name" value="Heat shock 70 kDa"/>
    <property type="match status" value="1"/>
</dbReference>
<name>A0AAV2QK48_MEGNR</name>
<accession>A0AAV2QK48</accession>
<proteinExistence type="inferred from homology"/>
<organism evidence="5 6">
    <name type="scientific">Meganyctiphanes norvegica</name>
    <name type="common">Northern krill</name>
    <name type="synonym">Thysanopoda norvegica</name>
    <dbReference type="NCBI Taxonomy" id="48144"/>
    <lineage>
        <taxon>Eukaryota</taxon>
        <taxon>Metazoa</taxon>
        <taxon>Ecdysozoa</taxon>
        <taxon>Arthropoda</taxon>
        <taxon>Crustacea</taxon>
        <taxon>Multicrustacea</taxon>
        <taxon>Malacostraca</taxon>
        <taxon>Eumalacostraca</taxon>
        <taxon>Eucarida</taxon>
        <taxon>Euphausiacea</taxon>
        <taxon>Euphausiidae</taxon>
        <taxon>Meganyctiphanes</taxon>
    </lineage>
</organism>
<dbReference type="InterPro" id="IPR013126">
    <property type="entry name" value="Hsp_70_fam"/>
</dbReference>
<feature type="non-terminal residue" evidence="5">
    <location>
        <position position="1"/>
    </location>
</feature>
<reference evidence="5 6" key="1">
    <citation type="submission" date="2024-05" db="EMBL/GenBank/DDBJ databases">
        <authorList>
            <person name="Wallberg A."/>
        </authorList>
    </citation>
    <scope>NUCLEOTIDE SEQUENCE [LARGE SCALE GENOMIC DNA]</scope>
</reference>
<dbReference type="GO" id="GO:0140662">
    <property type="term" value="F:ATP-dependent protein folding chaperone"/>
    <property type="evidence" value="ECO:0007669"/>
    <property type="project" value="InterPro"/>
</dbReference>
<dbReference type="Proteomes" id="UP001497623">
    <property type="component" value="Unassembled WGS sequence"/>
</dbReference>
<gene>
    <name evidence="5" type="ORF">MNOR_LOCUS12914</name>
</gene>
<evidence type="ECO:0000313" key="6">
    <source>
        <dbReference type="Proteomes" id="UP001497623"/>
    </source>
</evidence>
<evidence type="ECO:0000256" key="1">
    <source>
        <dbReference type="ARBA" id="ARBA00007381"/>
    </source>
</evidence>
<evidence type="ECO:0000256" key="4">
    <source>
        <dbReference type="RuleBase" id="RU003322"/>
    </source>
</evidence>
<dbReference type="InterPro" id="IPR018181">
    <property type="entry name" value="Heat_shock_70_CS"/>
</dbReference>
<keyword evidence="6" id="KW-1185">Reference proteome</keyword>
<dbReference type="AlphaFoldDB" id="A0AAV2QK48"/>
<dbReference type="PROSITE" id="PS00329">
    <property type="entry name" value="HSP70_2"/>
    <property type="match status" value="1"/>
</dbReference>
<dbReference type="SUPFAM" id="SSF100920">
    <property type="entry name" value="Heat shock protein 70kD (HSP70), peptide-binding domain"/>
    <property type="match status" value="1"/>
</dbReference>
<dbReference type="FunFam" id="3.30.420.40:FF:000026">
    <property type="entry name" value="Heat shock protein 70"/>
    <property type="match status" value="1"/>
</dbReference>